<keyword evidence="2" id="KW-1185">Reference proteome</keyword>
<dbReference type="AlphaFoldDB" id="A0A2T4IP78"/>
<protein>
    <submittedName>
        <fullName evidence="1">Uncharacterized protein</fullName>
    </submittedName>
</protein>
<evidence type="ECO:0000313" key="1">
    <source>
        <dbReference type="EMBL" id="PTE07403.1"/>
    </source>
</evidence>
<reference evidence="1 2" key="1">
    <citation type="submission" date="2018-03" db="EMBL/GenBank/DDBJ databases">
        <title>Genome sequence of the symbiotic type strain Mesorhizobium helmanticense CSLC115NT isolated from Lotus corniculatus nodules.</title>
        <authorList>
            <person name="Sannazzaro A.I."/>
            <person name="Torres Tejerizo G.A."/>
            <person name="Dip D."/>
            <person name="Caballero M."/>
            <person name="Pistorio M."/>
            <person name="Estrella M.J."/>
        </authorList>
    </citation>
    <scope>NUCLEOTIDE SEQUENCE [LARGE SCALE GENOMIC DNA]</scope>
    <source>
        <strain evidence="1 2">CSLC115N</strain>
    </source>
</reference>
<organism evidence="1 2">
    <name type="scientific">Mesorhizobium helmanticense</name>
    <dbReference type="NCBI Taxonomy" id="1776423"/>
    <lineage>
        <taxon>Bacteria</taxon>
        <taxon>Pseudomonadati</taxon>
        <taxon>Pseudomonadota</taxon>
        <taxon>Alphaproteobacteria</taxon>
        <taxon>Hyphomicrobiales</taxon>
        <taxon>Phyllobacteriaceae</taxon>
        <taxon>Mesorhizobium</taxon>
    </lineage>
</organism>
<sequence length="74" mass="8279">MMPAPSQFLDAEDRALCQRVADQVTADAKWYSTSIDKHVLASTILSLFQHGVVNEANLLAHVRARRHDFTKQTG</sequence>
<dbReference type="EMBL" id="PZJX01000050">
    <property type="protein sequence ID" value="PTE07403.1"/>
    <property type="molecule type" value="Genomic_DNA"/>
</dbReference>
<gene>
    <name evidence="1" type="ORF">C9427_27270</name>
</gene>
<dbReference type="Proteomes" id="UP000240259">
    <property type="component" value="Unassembled WGS sequence"/>
</dbReference>
<comment type="caution">
    <text evidence="1">The sequence shown here is derived from an EMBL/GenBank/DDBJ whole genome shotgun (WGS) entry which is preliminary data.</text>
</comment>
<evidence type="ECO:0000313" key="2">
    <source>
        <dbReference type="Proteomes" id="UP000240259"/>
    </source>
</evidence>
<proteinExistence type="predicted"/>
<name>A0A2T4IP78_9HYPH</name>
<dbReference type="OrthoDB" id="8283452at2"/>
<accession>A0A2T4IP78</accession>